<dbReference type="AlphaFoldDB" id="A0AAD9WZH1"/>
<dbReference type="PANTHER" id="PTHR47074">
    <property type="entry name" value="BNAC02G40300D PROTEIN"/>
    <property type="match status" value="1"/>
</dbReference>
<organism evidence="2 3">
    <name type="scientific">Dipteronia dyeriana</name>
    <dbReference type="NCBI Taxonomy" id="168575"/>
    <lineage>
        <taxon>Eukaryota</taxon>
        <taxon>Viridiplantae</taxon>
        <taxon>Streptophyta</taxon>
        <taxon>Embryophyta</taxon>
        <taxon>Tracheophyta</taxon>
        <taxon>Spermatophyta</taxon>
        <taxon>Magnoliopsida</taxon>
        <taxon>eudicotyledons</taxon>
        <taxon>Gunneridae</taxon>
        <taxon>Pentapetalae</taxon>
        <taxon>rosids</taxon>
        <taxon>malvids</taxon>
        <taxon>Sapindales</taxon>
        <taxon>Sapindaceae</taxon>
        <taxon>Hippocastanoideae</taxon>
        <taxon>Acereae</taxon>
        <taxon>Dipteronia</taxon>
    </lineage>
</organism>
<proteinExistence type="predicted"/>
<sequence length="188" mass="20658">MHEWPSFDRDGVLVVVLWQVWSRRNGLVHKSASIFEDEVIPWVEALLIDFQRVNAGGEGEVGKGLPVVNSWRPPSEGLSKVNTDAAVDGSHGKVGVGIINRNNACDILGSSSQPFNVMMVADMAEAPAIFRGLIFAMEAGLLPCVVESDAQVVARLINEAYIPLSDMDKDPLLNRLVLSFVEFAYTWY</sequence>
<dbReference type="CDD" id="cd06222">
    <property type="entry name" value="RNase_H_like"/>
    <property type="match status" value="1"/>
</dbReference>
<dbReference type="Pfam" id="PF13456">
    <property type="entry name" value="RVT_3"/>
    <property type="match status" value="1"/>
</dbReference>
<dbReference type="Proteomes" id="UP001280121">
    <property type="component" value="Unassembled WGS sequence"/>
</dbReference>
<dbReference type="EMBL" id="JANJYI010000005">
    <property type="protein sequence ID" value="KAK2649619.1"/>
    <property type="molecule type" value="Genomic_DNA"/>
</dbReference>
<keyword evidence="3" id="KW-1185">Reference proteome</keyword>
<gene>
    <name evidence="2" type="ORF">Ddye_017108</name>
</gene>
<dbReference type="PANTHER" id="PTHR47074:SF21">
    <property type="entry name" value="RNASE H TYPE-1 DOMAIN-CONTAINING PROTEIN"/>
    <property type="match status" value="1"/>
</dbReference>
<reference evidence="2" key="1">
    <citation type="journal article" date="2023" name="Plant J.">
        <title>Genome sequences and population genomics provide insights into the demographic history, inbreeding, and mutation load of two 'living fossil' tree species of Dipteronia.</title>
        <authorList>
            <person name="Feng Y."/>
            <person name="Comes H.P."/>
            <person name="Chen J."/>
            <person name="Zhu S."/>
            <person name="Lu R."/>
            <person name="Zhang X."/>
            <person name="Li P."/>
            <person name="Qiu J."/>
            <person name="Olsen K.M."/>
            <person name="Qiu Y."/>
        </authorList>
    </citation>
    <scope>NUCLEOTIDE SEQUENCE</scope>
    <source>
        <strain evidence="2">KIB01</strain>
    </source>
</reference>
<dbReference type="SUPFAM" id="SSF53098">
    <property type="entry name" value="Ribonuclease H-like"/>
    <property type="match status" value="1"/>
</dbReference>
<dbReference type="InterPro" id="IPR036397">
    <property type="entry name" value="RNaseH_sf"/>
</dbReference>
<dbReference type="Gene3D" id="3.30.420.10">
    <property type="entry name" value="Ribonuclease H-like superfamily/Ribonuclease H"/>
    <property type="match status" value="1"/>
</dbReference>
<dbReference type="GO" id="GO:0004523">
    <property type="term" value="F:RNA-DNA hybrid ribonuclease activity"/>
    <property type="evidence" value="ECO:0007669"/>
    <property type="project" value="InterPro"/>
</dbReference>
<accession>A0AAD9WZH1</accession>
<feature type="domain" description="RNase H type-1" evidence="1">
    <location>
        <begin position="82"/>
        <end position="159"/>
    </location>
</feature>
<evidence type="ECO:0000313" key="3">
    <source>
        <dbReference type="Proteomes" id="UP001280121"/>
    </source>
</evidence>
<dbReference type="GO" id="GO:0003676">
    <property type="term" value="F:nucleic acid binding"/>
    <property type="evidence" value="ECO:0007669"/>
    <property type="project" value="InterPro"/>
</dbReference>
<comment type="caution">
    <text evidence="2">The sequence shown here is derived from an EMBL/GenBank/DDBJ whole genome shotgun (WGS) entry which is preliminary data.</text>
</comment>
<dbReference type="InterPro" id="IPR044730">
    <property type="entry name" value="RNase_H-like_dom_plant"/>
</dbReference>
<dbReference type="InterPro" id="IPR002156">
    <property type="entry name" value="RNaseH_domain"/>
</dbReference>
<evidence type="ECO:0000313" key="2">
    <source>
        <dbReference type="EMBL" id="KAK2649619.1"/>
    </source>
</evidence>
<dbReference type="InterPro" id="IPR012337">
    <property type="entry name" value="RNaseH-like_sf"/>
</dbReference>
<evidence type="ECO:0000259" key="1">
    <source>
        <dbReference type="Pfam" id="PF13456"/>
    </source>
</evidence>
<protein>
    <recommendedName>
        <fullName evidence="1">RNase H type-1 domain-containing protein</fullName>
    </recommendedName>
</protein>
<name>A0AAD9WZH1_9ROSI</name>
<dbReference type="InterPro" id="IPR052929">
    <property type="entry name" value="RNase_H-like_EbsB-rel"/>
</dbReference>